<evidence type="ECO:0000313" key="1">
    <source>
        <dbReference type="EMBL" id="KAI4378579.1"/>
    </source>
</evidence>
<protein>
    <submittedName>
        <fullName evidence="1">Uncharacterized protein</fullName>
    </submittedName>
</protein>
<sequence length="183" mass="20813">MVPPGGNLHENFLNSHPVPGQILEQELAANRPLSELRTVEEAAKAEDYVLKDGDTGKGSVEDTEQTLTPKTDGLTEAQQLEKFIAMREEMYKKAKEFDSKILGFETTIGRPYFHVKPLNVAELENWHNYLNFMESEGDFTKIFKLYERCLIACASYPEYLIRYVKCMEGHGSLDLAEKACTKQ</sequence>
<evidence type="ECO:0000313" key="2">
    <source>
        <dbReference type="Proteomes" id="UP001057402"/>
    </source>
</evidence>
<dbReference type="EMBL" id="CM042883">
    <property type="protein sequence ID" value="KAI4378579.1"/>
    <property type="molecule type" value="Genomic_DNA"/>
</dbReference>
<name>A0ACB9RI94_9MYRT</name>
<proteinExistence type="predicted"/>
<reference evidence="2" key="1">
    <citation type="journal article" date="2023" name="Front. Plant Sci.">
        <title>Chromosomal-level genome assembly of Melastoma candidum provides insights into trichome evolution.</title>
        <authorList>
            <person name="Zhong Y."/>
            <person name="Wu W."/>
            <person name="Sun C."/>
            <person name="Zou P."/>
            <person name="Liu Y."/>
            <person name="Dai S."/>
            <person name="Zhou R."/>
        </authorList>
    </citation>
    <scope>NUCLEOTIDE SEQUENCE [LARGE SCALE GENOMIC DNA]</scope>
</reference>
<comment type="caution">
    <text evidence="1">The sequence shown here is derived from an EMBL/GenBank/DDBJ whole genome shotgun (WGS) entry which is preliminary data.</text>
</comment>
<organism evidence="1 2">
    <name type="scientific">Melastoma candidum</name>
    <dbReference type="NCBI Taxonomy" id="119954"/>
    <lineage>
        <taxon>Eukaryota</taxon>
        <taxon>Viridiplantae</taxon>
        <taxon>Streptophyta</taxon>
        <taxon>Embryophyta</taxon>
        <taxon>Tracheophyta</taxon>
        <taxon>Spermatophyta</taxon>
        <taxon>Magnoliopsida</taxon>
        <taxon>eudicotyledons</taxon>
        <taxon>Gunneridae</taxon>
        <taxon>Pentapetalae</taxon>
        <taxon>rosids</taxon>
        <taxon>malvids</taxon>
        <taxon>Myrtales</taxon>
        <taxon>Melastomataceae</taxon>
        <taxon>Melastomatoideae</taxon>
        <taxon>Melastomateae</taxon>
        <taxon>Melastoma</taxon>
    </lineage>
</organism>
<accession>A0ACB9RI94</accession>
<keyword evidence="2" id="KW-1185">Reference proteome</keyword>
<gene>
    <name evidence="1" type="ORF">MLD38_016039</name>
</gene>
<dbReference type="Proteomes" id="UP001057402">
    <property type="component" value="Chromosome 4"/>
</dbReference>